<dbReference type="GO" id="GO:0031204">
    <property type="term" value="P:post-translational protein targeting to membrane, translocation"/>
    <property type="evidence" value="ECO:0007669"/>
    <property type="project" value="TreeGrafter"/>
</dbReference>
<dbReference type="PANTHER" id="PTHR12443">
    <property type="entry name" value="TRANSLOCATION PROTEIN SEC62"/>
    <property type="match status" value="1"/>
</dbReference>
<feature type="transmembrane region" description="Helical" evidence="13">
    <location>
        <begin position="326"/>
        <end position="346"/>
    </location>
</feature>
<evidence type="ECO:0000256" key="7">
    <source>
        <dbReference type="ARBA" id="ARBA00022824"/>
    </source>
</evidence>
<feature type="transmembrane region" description="Helical" evidence="13">
    <location>
        <begin position="219"/>
        <end position="251"/>
    </location>
</feature>
<keyword evidence="6 13" id="KW-0812">Transmembrane</keyword>
<keyword evidence="7" id="KW-0256">Endoplasmic reticulum</keyword>
<evidence type="ECO:0000256" key="6">
    <source>
        <dbReference type="ARBA" id="ARBA00022692"/>
    </source>
</evidence>
<dbReference type="Pfam" id="PF03647">
    <property type="entry name" value="Tmemb_14"/>
    <property type="match status" value="1"/>
</dbReference>
<feature type="transmembrane region" description="Helical" evidence="13">
    <location>
        <begin position="193"/>
        <end position="213"/>
    </location>
</feature>
<feature type="compositionally biased region" description="Polar residues" evidence="12">
    <location>
        <begin position="114"/>
        <end position="125"/>
    </location>
</feature>
<comment type="similarity">
    <text evidence="3">Belongs to the SEC62 family.</text>
</comment>
<comment type="caution">
    <text evidence="14">The sequence shown here is derived from an EMBL/GenBank/DDBJ whole genome shotgun (WGS) entry which is preliminary data.</text>
</comment>
<evidence type="ECO:0000256" key="2">
    <source>
        <dbReference type="ARBA" id="ARBA00007590"/>
    </source>
</evidence>
<evidence type="ECO:0000256" key="12">
    <source>
        <dbReference type="SAM" id="MobiDB-lite"/>
    </source>
</evidence>
<keyword evidence="11 13" id="KW-0472">Membrane</keyword>
<evidence type="ECO:0000256" key="13">
    <source>
        <dbReference type="SAM" id="Phobius"/>
    </source>
</evidence>
<evidence type="ECO:0000256" key="10">
    <source>
        <dbReference type="ARBA" id="ARBA00023010"/>
    </source>
</evidence>
<reference evidence="14" key="1">
    <citation type="submission" date="2021-02" db="EMBL/GenBank/DDBJ databases">
        <authorList>
            <person name="Nowell W R."/>
        </authorList>
    </citation>
    <scope>NUCLEOTIDE SEQUENCE</scope>
</reference>
<dbReference type="InterPro" id="IPR005349">
    <property type="entry name" value="TMEM14"/>
</dbReference>
<comment type="similarity">
    <text evidence="2">Belongs to the TMEM14 family.</text>
</comment>
<organism evidence="14 15">
    <name type="scientific">Adineta ricciae</name>
    <name type="common">Rotifer</name>
    <dbReference type="NCBI Taxonomy" id="249248"/>
    <lineage>
        <taxon>Eukaryota</taxon>
        <taxon>Metazoa</taxon>
        <taxon>Spiralia</taxon>
        <taxon>Gnathifera</taxon>
        <taxon>Rotifera</taxon>
        <taxon>Eurotatoria</taxon>
        <taxon>Bdelloidea</taxon>
        <taxon>Adinetida</taxon>
        <taxon>Adinetidae</taxon>
        <taxon>Adineta</taxon>
    </lineage>
</organism>
<keyword evidence="5" id="KW-0813">Transport</keyword>
<dbReference type="Pfam" id="PF03839">
    <property type="entry name" value="Sec62"/>
    <property type="match status" value="1"/>
</dbReference>
<feature type="region of interest" description="Disordered" evidence="12">
    <location>
        <begin position="114"/>
        <end position="151"/>
    </location>
</feature>
<accession>A0A814LJQ9</accession>
<evidence type="ECO:0000256" key="1">
    <source>
        <dbReference type="ARBA" id="ARBA00004477"/>
    </source>
</evidence>
<evidence type="ECO:0000256" key="5">
    <source>
        <dbReference type="ARBA" id="ARBA00022448"/>
    </source>
</evidence>
<dbReference type="InterPro" id="IPR044890">
    <property type="entry name" value="TMEM14_sf"/>
</dbReference>
<evidence type="ECO:0000313" key="15">
    <source>
        <dbReference type="Proteomes" id="UP000663852"/>
    </source>
</evidence>
<evidence type="ECO:0000313" key="14">
    <source>
        <dbReference type="EMBL" id="CAF1064244.1"/>
    </source>
</evidence>
<dbReference type="GO" id="GO:0005789">
    <property type="term" value="C:endoplasmic reticulum membrane"/>
    <property type="evidence" value="ECO:0007669"/>
    <property type="project" value="UniProtKB-SubCell"/>
</dbReference>
<evidence type="ECO:0000256" key="9">
    <source>
        <dbReference type="ARBA" id="ARBA00022989"/>
    </source>
</evidence>
<gene>
    <name evidence="14" type="ORF">EDS130_LOCUS18087</name>
</gene>
<dbReference type="Gene3D" id="1.10.10.1740">
    <property type="entry name" value="Transmembrane protein 14-like"/>
    <property type="match status" value="1"/>
</dbReference>
<dbReference type="Proteomes" id="UP000663852">
    <property type="component" value="Unassembled WGS sequence"/>
</dbReference>
<proteinExistence type="inferred from homology"/>
<dbReference type="EMBL" id="CAJNOJ010000083">
    <property type="protein sequence ID" value="CAF1064244.1"/>
    <property type="molecule type" value="Genomic_DNA"/>
</dbReference>
<keyword evidence="9 13" id="KW-1133">Transmembrane helix</keyword>
<dbReference type="PANTHER" id="PTHR12443:SF9">
    <property type="entry name" value="TRANSLOCATION PROTEIN SEC62"/>
    <property type="match status" value="1"/>
</dbReference>
<feature type="transmembrane region" description="Helical" evidence="13">
    <location>
        <begin position="352"/>
        <end position="369"/>
    </location>
</feature>
<feature type="transmembrane region" description="Helical" evidence="13">
    <location>
        <begin position="401"/>
        <end position="419"/>
    </location>
</feature>
<evidence type="ECO:0000256" key="11">
    <source>
        <dbReference type="ARBA" id="ARBA00023136"/>
    </source>
</evidence>
<feature type="transmembrane region" description="Helical" evidence="13">
    <location>
        <begin position="374"/>
        <end position="389"/>
    </location>
</feature>
<protein>
    <recommendedName>
        <fullName evidence="4">Translocation protein SEC62</fullName>
    </recommendedName>
</protein>
<dbReference type="InterPro" id="IPR004728">
    <property type="entry name" value="Sec62"/>
</dbReference>
<keyword evidence="8" id="KW-0653">Protein transport</keyword>
<evidence type="ECO:0000256" key="3">
    <source>
        <dbReference type="ARBA" id="ARBA00010604"/>
    </source>
</evidence>
<feature type="compositionally biased region" description="Polar residues" evidence="12">
    <location>
        <begin position="139"/>
        <end position="148"/>
    </location>
</feature>
<name>A0A814LJQ9_ADIRI</name>
<comment type="subcellular location">
    <subcellularLocation>
        <location evidence="1">Endoplasmic reticulum membrane</location>
        <topology evidence="1">Multi-pass membrane protein</topology>
    </subcellularLocation>
</comment>
<dbReference type="OrthoDB" id="200187at2759"/>
<keyword evidence="10" id="KW-0811">Translocation</keyword>
<sequence length="445" mass="50686">MSEGRKKSRRRRSSDDLPELTPIEKSIAKYLRFQCPTKKGVLMGMQVVYFTGSKAVECLTESKWSSISTKATNNGKFPICFSSKHDAVQMLRKFLDHEMCRRVTKVYKDANVGSETNEDTSQFNTPRAIRQRKNKQKENAPSSVTESPVNDDELKEKLKKKKFKFELHGDQVFVDSPNDFFVWTYSPTTIKQYIIGGLLVIGCIGVCLFPLWPSQVRTGVYYVSITLASLLGALLSLAVLKYIIFALVWLVTMGNIRFWFLPNLTEDVGFFESFVPLYVINAPTKEKKTKEISNENEQADEERNLPEQAVDSEEETKRQRLADDGLIYESHESLSIVLFFLIYYIMHTQDQFSTIYGAALILGGLLGYFRRGSAISLLFGVLFGSWTLYNGMHPTRQNNVANLAIASVLGVIMLLRFLIGRKVFPSLIVFGLSAFQVYRNYPYLK</sequence>
<dbReference type="AlphaFoldDB" id="A0A814LJQ9"/>
<feature type="region of interest" description="Disordered" evidence="12">
    <location>
        <begin position="289"/>
        <end position="316"/>
    </location>
</feature>
<evidence type="ECO:0000256" key="4">
    <source>
        <dbReference type="ARBA" id="ARBA00021257"/>
    </source>
</evidence>
<evidence type="ECO:0000256" key="8">
    <source>
        <dbReference type="ARBA" id="ARBA00022927"/>
    </source>
</evidence>